<protein>
    <recommendedName>
        <fullName evidence="7">5'-nucleotidase SurE</fullName>
        <ecNumber evidence="7">3.1.3.5</ecNumber>
    </recommendedName>
    <alternativeName>
        <fullName evidence="7">Nucleoside 5'-monophosphate phosphohydrolase</fullName>
    </alternativeName>
</protein>
<gene>
    <name evidence="7 9" type="primary">surE</name>
    <name evidence="9" type="ORF">GV832_07595</name>
</gene>
<dbReference type="SUPFAM" id="SSF64167">
    <property type="entry name" value="SurE-like"/>
    <property type="match status" value="1"/>
</dbReference>
<comment type="similarity">
    <text evidence="2 7">Belongs to the SurE nucleotidase family.</text>
</comment>
<feature type="binding site" evidence="7">
    <location>
        <position position="9"/>
    </location>
    <ligand>
        <name>a divalent metal cation</name>
        <dbReference type="ChEBI" id="CHEBI:60240"/>
    </ligand>
</feature>
<keyword evidence="3 7" id="KW-0963">Cytoplasm</keyword>
<accession>A0AAE5BS63</accession>
<evidence type="ECO:0000256" key="5">
    <source>
        <dbReference type="ARBA" id="ARBA00022741"/>
    </source>
</evidence>
<dbReference type="HAMAP" id="MF_00060">
    <property type="entry name" value="SurE"/>
    <property type="match status" value="1"/>
</dbReference>
<evidence type="ECO:0000256" key="2">
    <source>
        <dbReference type="ARBA" id="ARBA00011062"/>
    </source>
</evidence>
<dbReference type="PANTHER" id="PTHR30457:SF12">
    <property type="entry name" value="5'_3'-NUCLEOTIDASE SURE"/>
    <property type="match status" value="1"/>
</dbReference>
<dbReference type="InterPro" id="IPR002828">
    <property type="entry name" value="SurE-like_Pase/nucleotidase"/>
</dbReference>
<dbReference type="AlphaFoldDB" id="A0AAE5BS63"/>
<keyword evidence="6 7" id="KW-0378">Hydrolase</keyword>
<dbReference type="EC" id="3.1.3.5" evidence="7"/>
<dbReference type="InterPro" id="IPR036523">
    <property type="entry name" value="SurE-like_sf"/>
</dbReference>
<evidence type="ECO:0000259" key="8">
    <source>
        <dbReference type="Pfam" id="PF01975"/>
    </source>
</evidence>
<comment type="subcellular location">
    <subcellularLocation>
        <location evidence="7">Cytoplasm</location>
    </subcellularLocation>
</comment>
<feature type="binding site" evidence="7">
    <location>
        <position position="8"/>
    </location>
    <ligand>
        <name>a divalent metal cation</name>
        <dbReference type="ChEBI" id="CHEBI:60240"/>
    </ligand>
</feature>
<evidence type="ECO:0000256" key="4">
    <source>
        <dbReference type="ARBA" id="ARBA00022723"/>
    </source>
</evidence>
<dbReference type="Proteomes" id="UP001193501">
    <property type="component" value="Unassembled WGS sequence"/>
</dbReference>
<feature type="domain" description="Survival protein SurE-like phosphatase/nucleotidase" evidence="8">
    <location>
        <begin position="3"/>
        <end position="197"/>
    </location>
</feature>
<dbReference type="EMBL" id="JAABNR010000006">
    <property type="protein sequence ID" value="NBZ87440.1"/>
    <property type="molecule type" value="Genomic_DNA"/>
</dbReference>
<dbReference type="GO" id="GO:0004309">
    <property type="term" value="F:exopolyphosphatase activity"/>
    <property type="evidence" value="ECO:0007669"/>
    <property type="project" value="TreeGrafter"/>
</dbReference>
<reference evidence="9" key="1">
    <citation type="submission" date="2020-01" db="EMBL/GenBank/DDBJ databases">
        <authorList>
            <person name="Chen W.-M."/>
        </authorList>
    </citation>
    <scope>NUCLEOTIDE SEQUENCE</scope>
    <source>
        <strain evidence="9">CYK-10</strain>
    </source>
</reference>
<dbReference type="GO" id="GO:0000166">
    <property type="term" value="F:nucleotide binding"/>
    <property type="evidence" value="ECO:0007669"/>
    <property type="project" value="UniProtKB-KW"/>
</dbReference>
<dbReference type="GO" id="GO:0008253">
    <property type="term" value="F:5'-nucleotidase activity"/>
    <property type="evidence" value="ECO:0007669"/>
    <property type="project" value="UniProtKB-UniRule"/>
</dbReference>
<evidence type="ECO:0000313" key="10">
    <source>
        <dbReference type="Proteomes" id="UP001193501"/>
    </source>
</evidence>
<dbReference type="PANTHER" id="PTHR30457">
    <property type="entry name" value="5'-NUCLEOTIDASE SURE"/>
    <property type="match status" value="1"/>
</dbReference>
<dbReference type="RefSeq" id="WP_168774257.1">
    <property type="nucleotide sequence ID" value="NZ_JAABNR010000006.1"/>
</dbReference>
<dbReference type="GO" id="GO:0008254">
    <property type="term" value="F:3'-nucleotidase activity"/>
    <property type="evidence" value="ECO:0007669"/>
    <property type="project" value="TreeGrafter"/>
</dbReference>
<comment type="caution">
    <text evidence="9">The sequence shown here is derived from an EMBL/GenBank/DDBJ whole genome shotgun (WGS) entry which is preliminary data.</text>
</comment>
<proteinExistence type="inferred from homology"/>
<comment type="catalytic activity">
    <reaction evidence="1 7">
        <text>a ribonucleoside 5'-phosphate + H2O = a ribonucleoside + phosphate</text>
        <dbReference type="Rhea" id="RHEA:12484"/>
        <dbReference type="ChEBI" id="CHEBI:15377"/>
        <dbReference type="ChEBI" id="CHEBI:18254"/>
        <dbReference type="ChEBI" id="CHEBI:43474"/>
        <dbReference type="ChEBI" id="CHEBI:58043"/>
        <dbReference type="EC" id="3.1.3.5"/>
    </reaction>
</comment>
<dbReference type="NCBIfam" id="TIGR00087">
    <property type="entry name" value="surE"/>
    <property type="match status" value="1"/>
</dbReference>
<dbReference type="Pfam" id="PF01975">
    <property type="entry name" value="SurE"/>
    <property type="match status" value="1"/>
</dbReference>
<organism evidence="9 10">
    <name type="scientific">Stagnihabitans tardus</name>
    <dbReference type="NCBI Taxonomy" id="2699202"/>
    <lineage>
        <taxon>Bacteria</taxon>
        <taxon>Pseudomonadati</taxon>
        <taxon>Pseudomonadota</taxon>
        <taxon>Alphaproteobacteria</taxon>
        <taxon>Rhodobacterales</taxon>
        <taxon>Paracoccaceae</taxon>
        <taxon>Stagnihabitans</taxon>
    </lineage>
</organism>
<dbReference type="NCBIfam" id="NF001490">
    <property type="entry name" value="PRK00346.1-4"/>
    <property type="match status" value="1"/>
</dbReference>
<comment type="cofactor">
    <cofactor evidence="7">
        <name>a divalent metal cation</name>
        <dbReference type="ChEBI" id="CHEBI:60240"/>
    </cofactor>
    <text evidence="7">Binds 1 divalent metal cation per subunit.</text>
</comment>
<dbReference type="NCBIfam" id="NF010541">
    <property type="entry name" value="PRK13931.1"/>
    <property type="match status" value="1"/>
</dbReference>
<dbReference type="InterPro" id="IPR030048">
    <property type="entry name" value="SurE"/>
</dbReference>
<comment type="function">
    <text evidence="7">Nucleotidase that shows phosphatase activity on nucleoside 5'-monophosphates.</text>
</comment>
<dbReference type="GO" id="GO:0005737">
    <property type="term" value="C:cytoplasm"/>
    <property type="evidence" value="ECO:0007669"/>
    <property type="project" value="UniProtKB-SubCell"/>
</dbReference>
<keyword evidence="4 7" id="KW-0479">Metal-binding</keyword>
<dbReference type="Gene3D" id="3.40.1210.10">
    <property type="entry name" value="Survival protein SurE-like phosphatase/nucleotidase"/>
    <property type="match status" value="1"/>
</dbReference>
<sequence>MRILITNDDGINAPGLAVLHQIATEIAGPGGEVWTVAPAFEQSGVGHCISYTHPTMIAELAPRRFAAEGSPADCVLAGLYHVMKDARPDLVLSGVNRGNNSGENVLYSGTIGAAIEAALQGVPAIALSQFFGPGNATLDQPFEAAALHGPKVIRALLDRGIWDKADYRIFYNVNFPATPAEGVRGTKVAAQGFRRYTSFSMEPATAPSGRQFLWIKGGEQGKPTLPGTDVAANVEGYISVTPLRADLTAHDRLDDLAKALA</sequence>
<evidence type="ECO:0000256" key="7">
    <source>
        <dbReference type="HAMAP-Rule" id="MF_00060"/>
    </source>
</evidence>
<evidence type="ECO:0000256" key="3">
    <source>
        <dbReference type="ARBA" id="ARBA00022490"/>
    </source>
</evidence>
<keyword evidence="10" id="KW-1185">Reference proteome</keyword>
<keyword evidence="5 7" id="KW-0547">Nucleotide-binding</keyword>
<feature type="binding site" evidence="7">
    <location>
        <position position="96"/>
    </location>
    <ligand>
        <name>a divalent metal cation</name>
        <dbReference type="ChEBI" id="CHEBI:60240"/>
    </ligand>
</feature>
<evidence type="ECO:0000256" key="6">
    <source>
        <dbReference type="ARBA" id="ARBA00022801"/>
    </source>
</evidence>
<evidence type="ECO:0000313" key="9">
    <source>
        <dbReference type="EMBL" id="NBZ87440.1"/>
    </source>
</evidence>
<evidence type="ECO:0000256" key="1">
    <source>
        <dbReference type="ARBA" id="ARBA00000815"/>
    </source>
</evidence>
<feature type="binding site" evidence="7">
    <location>
        <position position="43"/>
    </location>
    <ligand>
        <name>a divalent metal cation</name>
        <dbReference type="ChEBI" id="CHEBI:60240"/>
    </ligand>
</feature>
<dbReference type="GO" id="GO:0046872">
    <property type="term" value="F:metal ion binding"/>
    <property type="evidence" value="ECO:0007669"/>
    <property type="project" value="UniProtKB-UniRule"/>
</dbReference>
<name>A0AAE5BS63_9RHOB</name>